<evidence type="ECO:0000313" key="2">
    <source>
        <dbReference type="Proteomes" id="UP001215598"/>
    </source>
</evidence>
<name>A0AAD7JK60_9AGAR</name>
<dbReference type="Gene3D" id="3.80.10.10">
    <property type="entry name" value="Ribonuclease Inhibitor"/>
    <property type="match status" value="1"/>
</dbReference>
<dbReference type="InterPro" id="IPR032675">
    <property type="entry name" value="LRR_dom_sf"/>
</dbReference>
<organism evidence="1 2">
    <name type="scientific">Mycena metata</name>
    <dbReference type="NCBI Taxonomy" id="1033252"/>
    <lineage>
        <taxon>Eukaryota</taxon>
        <taxon>Fungi</taxon>
        <taxon>Dikarya</taxon>
        <taxon>Basidiomycota</taxon>
        <taxon>Agaricomycotina</taxon>
        <taxon>Agaricomycetes</taxon>
        <taxon>Agaricomycetidae</taxon>
        <taxon>Agaricales</taxon>
        <taxon>Marasmiineae</taxon>
        <taxon>Mycenaceae</taxon>
        <taxon>Mycena</taxon>
    </lineage>
</organism>
<dbReference type="Proteomes" id="UP001215598">
    <property type="component" value="Unassembled WGS sequence"/>
</dbReference>
<dbReference type="EMBL" id="JARKIB010000023">
    <property type="protein sequence ID" value="KAJ7766604.1"/>
    <property type="molecule type" value="Genomic_DNA"/>
</dbReference>
<dbReference type="AlphaFoldDB" id="A0AAD7JK60"/>
<sequence>MTNVCPPCAKTLRTVPPIYDRQLLNASLDEIKSAIRQHKACIAALEKREQEAVQYLARVYPVFTLPNEIVSRIFIECLPSHGRVRPSPIRAPLLLAQICHHWREIALSTCELWTSADVDAGLHLPSLAPRVGTVERLLPLLQTWFSRAQACPLSLTVRSRYEKLPVAIYSIISAFAERLHRVELNLSVDDLRALQQLSISLPHVRQLAVPFNLGAYLALESPFRAITIFPNTPRLQDLAIGQCTISELGIYQNLTRLRLSQASIDQILQILQSRSQITDFTAVLLRPSSSRSFSAPPPLTHIHSLALFEYEGDTVVEVMLGLLTIPNLRRLELGVNKQPPSLLAFLNRSACPLEHLSLGSNFAQDCLAVLPSLKTLEVQVDPRTIIHFREVLEIPTLVPHLHALSVIVNDIKDSDDADPGVDNAKDFDYAAFARSLETRRRQNPNLRSLKLRLYHTFEFGPPGTPWLPKHAREELERLIADGMRIQVNFALSLGWPELADRCGTFP</sequence>
<gene>
    <name evidence="1" type="ORF">B0H16DRAFT_1882659</name>
</gene>
<comment type="caution">
    <text evidence="1">The sequence shown here is derived from an EMBL/GenBank/DDBJ whole genome shotgun (WGS) entry which is preliminary data.</text>
</comment>
<protein>
    <recommendedName>
        <fullName evidence="3">F-box domain-containing protein</fullName>
    </recommendedName>
</protein>
<reference evidence="1" key="1">
    <citation type="submission" date="2023-03" db="EMBL/GenBank/DDBJ databases">
        <title>Massive genome expansion in bonnet fungi (Mycena s.s.) driven by repeated elements and novel gene families across ecological guilds.</title>
        <authorList>
            <consortium name="Lawrence Berkeley National Laboratory"/>
            <person name="Harder C.B."/>
            <person name="Miyauchi S."/>
            <person name="Viragh M."/>
            <person name="Kuo A."/>
            <person name="Thoen E."/>
            <person name="Andreopoulos B."/>
            <person name="Lu D."/>
            <person name="Skrede I."/>
            <person name="Drula E."/>
            <person name="Henrissat B."/>
            <person name="Morin E."/>
            <person name="Kohler A."/>
            <person name="Barry K."/>
            <person name="LaButti K."/>
            <person name="Morin E."/>
            <person name="Salamov A."/>
            <person name="Lipzen A."/>
            <person name="Mereny Z."/>
            <person name="Hegedus B."/>
            <person name="Baldrian P."/>
            <person name="Stursova M."/>
            <person name="Weitz H."/>
            <person name="Taylor A."/>
            <person name="Grigoriev I.V."/>
            <person name="Nagy L.G."/>
            <person name="Martin F."/>
            <person name="Kauserud H."/>
        </authorList>
    </citation>
    <scope>NUCLEOTIDE SEQUENCE</scope>
    <source>
        <strain evidence="1">CBHHK182m</strain>
    </source>
</reference>
<accession>A0AAD7JK60</accession>
<evidence type="ECO:0000313" key="1">
    <source>
        <dbReference type="EMBL" id="KAJ7766604.1"/>
    </source>
</evidence>
<proteinExistence type="predicted"/>
<evidence type="ECO:0008006" key="3">
    <source>
        <dbReference type="Google" id="ProtNLM"/>
    </source>
</evidence>
<keyword evidence="2" id="KW-1185">Reference proteome</keyword>
<dbReference type="SUPFAM" id="SSF52047">
    <property type="entry name" value="RNI-like"/>
    <property type="match status" value="1"/>
</dbReference>